<dbReference type="GO" id="GO:0051287">
    <property type="term" value="F:NAD binding"/>
    <property type="evidence" value="ECO:0007669"/>
    <property type="project" value="InterPro"/>
</dbReference>
<keyword evidence="6" id="KW-0816">Tricarboxylic acid cycle</keyword>
<dbReference type="GO" id="GO:0000287">
    <property type="term" value="F:magnesium ion binding"/>
    <property type="evidence" value="ECO:0007669"/>
    <property type="project" value="InterPro"/>
</dbReference>
<accession>A0A4P9WYM7</accession>
<keyword evidence="7" id="KW-0809">Transit peptide</keyword>
<dbReference type="GO" id="GO:0006102">
    <property type="term" value="P:isocitrate metabolic process"/>
    <property type="evidence" value="ECO:0007669"/>
    <property type="project" value="TreeGrafter"/>
</dbReference>
<evidence type="ECO:0000313" key="13">
    <source>
        <dbReference type="EMBL" id="RKO98611.1"/>
    </source>
</evidence>
<dbReference type="SMART" id="SM01329">
    <property type="entry name" value="Iso_dh"/>
    <property type="match status" value="1"/>
</dbReference>
<dbReference type="EC" id="1.1.1.41" evidence="5"/>
<comment type="subunit">
    <text evidence="4">Octamer of two non-identical subunits IDH1 and IDH2.</text>
</comment>
<keyword evidence="14" id="KW-1185">Reference proteome</keyword>
<evidence type="ECO:0000256" key="4">
    <source>
        <dbReference type="ARBA" id="ARBA00011567"/>
    </source>
</evidence>
<dbReference type="GO" id="GO:0004449">
    <property type="term" value="F:isocitrate dehydrogenase (NAD+) activity"/>
    <property type="evidence" value="ECO:0007669"/>
    <property type="project" value="UniProtKB-EC"/>
</dbReference>
<protein>
    <recommendedName>
        <fullName evidence="11">Isocitrate dehydrogenase [NAD] subunit 1, mitochondrial</fullName>
        <ecNumber evidence="5">1.1.1.41</ecNumber>
    </recommendedName>
    <alternativeName>
        <fullName evidence="10">Isocitric dehydrogenase</fullName>
    </alternativeName>
    <alternativeName>
        <fullName evidence="9">NAD(+)-specific ICDH</fullName>
    </alternativeName>
</protein>
<evidence type="ECO:0000313" key="14">
    <source>
        <dbReference type="Proteomes" id="UP000274922"/>
    </source>
</evidence>
<evidence type="ECO:0000256" key="7">
    <source>
        <dbReference type="ARBA" id="ARBA00022946"/>
    </source>
</evidence>
<dbReference type="PROSITE" id="PS00470">
    <property type="entry name" value="IDH_IMDH"/>
    <property type="match status" value="1"/>
</dbReference>
<dbReference type="STRING" id="1555241.A0A4P9WYM7"/>
<dbReference type="Gene3D" id="3.40.718.10">
    <property type="entry name" value="Isopropylmalate Dehydrogenase"/>
    <property type="match status" value="1"/>
</dbReference>
<evidence type="ECO:0000259" key="12">
    <source>
        <dbReference type="SMART" id="SM01329"/>
    </source>
</evidence>
<evidence type="ECO:0000256" key="11">
    <source>
        <dbReference type="ARBA" id="ARBA00071938"/>
    </source>
</evidence>
<keyword evidence="8" id="KW-0496">Mitochondrion</keyword>
<comment type="subcellular location">
    <subcellularLocation>
        <location evidence="2">Mitochondrion</location>
    </subcellularLocation>
</comment>
<reference evidence="14" key="1">
    <citation type="journal article" date="2018" name="Nat. Microbiol.">
        <title>Leveraging single-cell genomics to expand the fungal tree of life.</title>
        <authorList>
            <person name="Ahrendt S.R."/>
            <person name="Quandt C.A."/>
            <person name="Ciobanu D."/>
            <person name="Clum A."/>
            <person name="Salamov A."/>
            <person name="Andreopoulos B."/>
            <person name="Cheng J.F."/>
            <person name="Woyke T."/>
            <person name="Pelin A."/>
            <person name="Henrissat B."/>
            <person name="Reynolds N.K."/>
            <person name="Benny G.L."/>
            <person name="Smith M.E."/>
            <person name="James T.Y."/>
            <person name="Grigoriev I.V."/>
        </authorList>
    </citation>
    <scope>NUCLEOTIDE SEQUENCE [LARGE SCALE GENOMIC DNA]</scope>
    <source>
        <strain evidence="14">ATCC 52028</strain>
    </source>
</reference>
<dbReference type="GO" id="GO:0006099">
    <property type="term" value="P:tricarboxylic acid cycle"/>
    <property type="evidence" value="ECO:0007669"/>
    <property type="project" value="UniProtKB-KW"/>
</dbReference>
<dbReference type="OrthoDB" id="10261637at2759"/>
<dbReference type="NCBIfam" id="TIGR00175">
    <property type="entry name" value="mito_nad_idh"/>
    <property type="match status" value="1"/>
</dbReference>
<dbReference type="PANTHER" id="PTHR11835:SF42">
    <property type="entry name" value="ISOCITRATE DEHYDROGENASE [NAD] SUBUNIT BETA, MITOCHONDRIAL"/>
    <property type="match status" value="1"/>
</dbReference>
<feature type="domain" description="Isopropylmalate dehydrogenase-like" evidence="12">
    <location>
        <begin position="32"/>
        <end position="371"/>
    </location>
</feature>
<organism evidence="13 14">
    <name type="scientific">Caulochytrium protostelioides</name>
    <dbReference type="NCBI Taxonomy" id="1555241"/>
    <lineage>
        <taxon>Eukaryota</taxon>
        <taxon>Fungi</taxon>
        <taxon>Fungi incertae sedis</taxon>
        <taxon>Chytridiomycota</taxon>
        <taxon>Chytridiomycota incertae sedis</taxon>
        <taxon>Chytridiomycetes</taxon>
        <taxon>Caulochytriales</taxon>
        <taxon>Caulochytriaceae</taxon>
        <taxon>Caulochytrium</taxon>
    </lineage>
</organism>
<gene>
    <name evidence="13" type="ORF">CXG81DRAFT_15687</name>
</gene>
<dbReference type="InterPro" id="IPR004434">
    <property type="entry name" value="Isocitrate_DH_NAD"/>
</dbReference>
<comment type="catalytic activity">
    <reaction evidence="1">
        <text>D-threo-isocitrate + NAD(+) = 2-oxoglutarate + CO2 + NADH</text>
        <dbReference type="Rhea" id="RHEA:23632"/>
        <dbReference type="ChEBI" id="CHEBI:15562"/>
        <dbReference type="ChEBI" id="CHEBI:16526"/>
        <dbReference type="ChEBI" id="CHEBI:16810"/>
        <dbReference type="ChEBI" id="CHEBI:57540"/>
        <dbReference type="ChEBI" id="CHEBI:57945"/>
        <dbReference type="EC" id="1.1.1.41"/>
    </reaction>
</comment>
<dbReference type="AlphaFoldDB" id="A0A4P9WYM7"/>
<dbReference type="PANTHER" id="PTHR11835">
    <property type="entry name" value="DECARBOXYLATING DEHYDROGENASES-ISOCITRATE, ISOPROPYLMALATE, TARTRATE"/>
    <property type="match status" value="1"/>
</dbReference>
<comment type="similarity">
    <text evidence="3">Belongs to the isocitrate and isopropylmalate dehydrogenases family.</text>
</comment>
<proteinExistence type="inferred from homology"/>
<evidence type="ECO:0000256" key="5">
    <source>
        <dbReference type="ARBA" id="ARBA00013012"/>
    </source>
</evidence>
<dbReference type="SUPFAM" id="SSF53659">
    <property type="entry name" value="Isocitrate/Isopropylmalate dehydrogenase-like"/>
    <property type="match status" value="1"/>
</dbReference>
<dbReference type="Pfam" id="PF00180">
    <property type="entry name" value="Iso_dh"/>
    <property type="match status" value="1"/>
</dbReference>
<evidence type="ECO:0000256" key="6">
    <source>
        <dbReference type="ARBA" id="ARBA00022532"/>
    </source>
</evidence>
<evidence type="ECO:0000256" key="9">
    <source>
        <dbReference type="ARBA" id="ARBA00030631"/>
    </source>
</evidence>
<evidence type="ECO:0000256" key="2">
    <source>
        <dbReference type="ARBA" id="ARBA00004173"/>
    </source>
</evidence>
<evidence type="ECO:0000256" key="1">
    <source>
        <dbReference type="ARBA" id="ARBA00000837"/>
    </source>
</evidence>
<evidence type="ECO:0000256" key="8">
    <source>
        <dbReference type="ARBA" id="ARBA00023128"/>
    </source>
</evidence>
<dbReference type="InterPro" id="IPR024084">
    <property type="entry name" value="IsoPropMal-DH-like_dom"/>
</dbReference>
<evidence type="ECO:0000256" key="3">
    <source>
        <dbReference type="ARBA" id="ARBA00007769"/>
    </source>
</evidence>
<evidence type="ECO:0000256" key="10">
    <source>
        <dbReference type="ARBA" id="ARBA00030683"/>
    </source>
</evidence>
<name>A0A4P9WYM7_9FUNG</name>
<sequence length="376" mass="40146">MFPSLTAAPRHPTTTEGVVAEARSKRYGGVHTVTLIPGDGIGQELAQAVKTVFSASGAPVHWDEYDLLSGHTPDAAALATHLRAATDSVKRNRVALKGILYTPVSVLAHRSLNGVFRKELDMYASVSLIQNFPHNPATGQPAFPTRHDNVDIAIIRENTEGEYSGLEHAPVPGVVESLKVVTLAKTRRIARFAFDFALQNGRKKVTAIHKANIMKLADGLFLKVCREVYESEYKHTGLIFEDMIVDNASMQLVSKPGQFDVVVCGNLYGTILSNVGAALVGGPGLVPGANLGAKYAVFEPGCRHVAADLAGQDAANPVGMLLSSVHLLRHLGEEQHANRIGDALVATVTEGKVLTRDLGGSAGMSAFTNEVCRKMV</sequence>
<dbReference type="GO" id="GO:0005739">
    <property type="term" value="C:mitochondrion"/>
    <property type="evidence" value="ECO:0007669"/>
    <property type="project" value="UniProtKB-SubCell"/>
</dbReference>
<dbReference type="FunFam" id="3.40.718.10:FF:000001">
    <property type="entry name" value="Isocitrate dehydrogenase [NAD] subunit, mitochondrial"/>
    <property type="match status" value="1"/>
</dbReference>
<dbReference type="InterPro" id="IPR019818">
    <property type="entry name" value="IsoCit/isopropylmalate_DH_CS"/>
</dbReference>
<dbReference type="EMBL" id="ML014392">
    <property type="protein sequence ID" value="RKO98611.1"/>
    <property type="molecule type" value="Genomic_DNA"/>
</dbReference>
<dbReference type="Proteomes" id="UP000274922">
    <property type="component" value="Unassembled WGS sequence"/>
</dbReference>